<protein>
    <recommendedName>
        <fullName evidence="2">DYW domain-containing protein</fullName>
    </recommendedName>
</protein>
<keyword evidence="4" id="KW-1185">Reference proteome</keyword>
<dbReference type="Proteomes" id="UP000233551">
    <property type="component" value="Unassembled WGS sequence"/>
</dbReference>
<organism evidence="3 4">
    <name type="scientific">Punica granatum</name>
    <name type="common">Pomegranate</name>
    <dbReference type="NCBI Taxonomy" id="22663"/>
    <lineage>
        <taxon>Eukaryota</taxon>
        <taxon>Viridiplantae</taxon>
        <taxon>Streptophyta</taxon>
        <taxon>Embryophyta</taxon>
        <taxon>Tracheophyta</taxon>
        <taxon>Spermatophyta</taxon>
        <taxon>Magnoliopsida</taxon>
        <taxon>eudicotyledons</taxon>
        <taxon>Gunneridae</taxon>
        <taxon>Pentapetalae</taxon>
        <taxon>rosids</taxon>
        <taxon>malvids</taxon>
        <taxon>Myrtales</taxon>
        <taxon>Lythraceae</taxon>
        <taxon>Punica</taxon>
    </lineage>
</organism>
<dbReference type="InterPro" id="IPR032867">
    <property type="entry name" value="DYW_dom"/>
</dbReference>
<evidence type="ECO:0000259" key="2">
    <source>
        <dbReference type="Pfam" id="PF14432"/>
    </source>
</evidence>
<accession>A0A2I0IIU3</accession>
<comment type="similarity">
    <text evidence="1">Belongs to the PPR family. PCMP-H subfamily.</text>
</comment>
<reference evidence="3 4" key="1">
    <citation type="submission" date="2017-11" db="EMBL/GenBank/DDBJ databases">
        <title>De-novo sequencing of pomegranate (Punica granatum L.) genome.</title>
        <authorList>
            <person name="Akparov Z."/>
            <person name="Amiraslanov A."/>
            <person name="Hajiyeva S."/>
            <person name="Abbasov M."/>
            <person name="Kaur K."/>
            <person name="Hamwieh A."/>
            <person name="Solovyev V."/>
            <person name="Salamov A."/>
            <person name="Braich B."/>
            <person name="Kosarev P."/>
            <person name="Mahmoud A."/>
            <person name="Hajiyev E."/>
            <person name="Babayeva S."/>
            <person name="Izzatullayeva V."/>
            <person name="Mammadov A."/>
            <person name="Mammadov A."/>
            <person name="Sharifova S."/>
            <person name="Ojaghi J."/>
            <person name="Eynullazada K."/>
            <person name="Bayramov B."/>
            <person name="Abdulazimova A."/>
            <person name="Shahmuradov I."/>
        </authorList>
    </citation>
    <scope>NUCLEOTIDE SEQUENCE [LARGE SCALE GENOMIC DNA]</scope>
    <source>
        <strain evidence="4">cv. AG2017</strain>
        <tissue evidence="3">Leaf</tissue>
    </source>
</reference>
<name>A0A2I0IIU3_PUNGR</name>
<evidence type="ECO:0000313" key="4">
    <source>
        <dbReference type="Proteomes" id="UP000233551"/>
    </source>
</evidence>
<sequence length="144" mass="16540">MKENGVRKEVGCSWIEVGGKVYSFVVADNSHREIEKIRETWRSLEEKIREVGYEPDLDSVLHELGPEEKVDILRGHSEKLAISFGLLRTKAGTTLRICKNLRICVDCHRAAKAISKVVGREIIVRDNRRFHHFRDGSCSCGDYW</sequence>
<feature type="domain" description="DYW" evidence="2">
    <location>
        <begin position="52"/>
        <end position="144"/>
    </location>
</feature>
<dbReference type="AlphaFoldDB" id="A0A2I0IIU3"/>
<evidence type="ECO:0000256" key="1">
    <source>
        <dbReference type="ARBA" id="ARBA00006643"/>
    </source>
</evidence>
<dbReference type="Pfam" id="PF14432">
    <property type="entry name" value="DYW_deaminase"/>
    <property type="match status" value="1"/>
</dbReference>
<evidence type="ECO:0000313" key="3">
    <source>
        <dbReference type="EMBL" id="PKI43928.1"/>
    </source>
</evidence>
<dbReference type="EMBL" id="PGOL01002963">
    <property type="protein sequence ID" value="PKI43928.1"/>
    <property type="molecule type" value="Genomic_DNA"/>
</dbReference>
<comment type="caution">
    <text evidence="3">The sequence shown here is derived from an EMBL/GenBank/DDBJ whole genome shotgun (WGS) entry which is preliminary data.</text>
</comment>
<dbReference type="STRING" id="22663.A0A2I0IIU3"/>
<proteinExistence type="inferred from homology"/>
<gene>
    <name evidence="3" type="ORF">CRG98_035762</name>
</gene>
<dbReference type="GO" id="GO:0008270">
    <property type="term" value="F:zinc ion binding"/>
    <property type="evidence" value="ECO:0007669"/>
    <property type="project" value="InterPro"/>
</dbReference>